<evidence type="ECO:0000313" key="2">
    <source>
        <dbReference type="EMBL" id="KAH8042115.1"/>
    </source>
</evidence>
<feature type="compositionally biased region" description="Polar residues" evidence="1">
    <location>
        <begin position="195"/>
        <end position="205"/>
    </location>
</feature>
<dbReference type="PANTHER" id="PTHR31796:SF2">
    <property type="entry name" value="SUZ DOMAIN-CONTAINING PROTEIN 1"/>
    <property type="match status" value="1"/>
</dbReference>
<feature type="region of interest" description="Disordered" evidence="1">
    <location>
        <begin position="33"/>
        <end position="52"/>
    </location>
</feature>
<name>A0A9J6F602_RHIMP</name>
<organism evidence="2 3">
    <name type="scientific">Rhipicephalus microplus</name>
    <name type="common">Cattle tick</name>
    <name type="synonym">Boophilus microplus</name>
    <dbReference type="NCBI Taxonomy" id="6941"/>
    <lineage>
        <taxon>Eukaryota</taxon>
        <taxon>Metazoa</taxon>
        <taxon>Ecdysozoa</taxon>
        <taxon>Arthropoda</taxon>
        <taxon>Chelicerata</taxon>
        <taxon>Arachnida</taxon>
        <taxon>Acari</taxon>
        <taxon>Parasitiformes</taxon>
        <taxon>Ixodida</taxon>
        <taxon>Ixodoidea</taxon>
        <taxon>Ixodidae</taxon>
        <taxon>Rhipicephalinae</taxon>
        <taxon>Rhipicephalus</taxon>
        <taxon>Boophilus</taxon>
    </lineage>
</organism>
<dbReference type="EMBL" id="JABSTU010000001">
    <property type="protein sequence ID" value="KAH8042115.1"/>
    <property type="molecule type" value="Genomic_DNA"/>
</dbReference>
<feature type="compositionally biased region" description="Basic and acidic residues" evidence="1">
    <location>
        <begin position="87"/>
        <end position="96"/>
    </location>
</feature>
<reference evidence="2" key="1">
    <citation type="journal article" date="2020" name="Cell">
        <title>Large-Scale Comparative Analyses of Tick Genomes Elucidate Their Genetic Diversity and Vector Capacities.</title>
        <authorList>
            <consortium name="Tick Genome and Microbiome Consortium (TIGMIC)"/>
            <person name="Jia N."/>
            <person name="Wang J."/>
            <person name="Shi W."/>
            <person name="Du L."/>
            <person name="Sun Y."/>
            <person name="Zhan W."/>
            <person name="Jiang J.F."/>
            <person name="Wang Q."/>
            <person name="Zhang B."/>
            <person name="Ji P."/>
            <person name="Bell-Sakyi L."/>
            <person name="Cui X.M."/>
            <person name="Yuan T.T."/>
            <person name="Jiang B.G."/>
            <person name="Yang W.F."/>
            <person name="Lam T.T."/>
            <person name="Chang Q.C."/>
            <person name="Ding S.J."/>
            <person name="Wang X.J."/>
            <person name="Zhu J.G."/>
            <person name="Ruan X.D."/>
            <person name="Zhao L."/>
            <person name="Wei J.T."/>
            <person name="Ye R.Z."/>
            <person name="Que T.C."/>
            <person name="Du C.H."/>
            <person name="Zhou Y.H."/>
            <person name="Cheng J.X."/>
            <person name="Dai P.F."/>
            <person name="Guo W.B."/>
            <person name="Han X.H."/>
            <person name="Huang E.J."/>
            <person name="Li L.F."/>
            <person name="Wei W."/>
            <person name="Gao Y.C."/>
            <person name="Liu J.Z."/>
            <person name="Shao H.Z."/>
            <person name="Wang X."/>
            <person name="Wang C.C."/>
            <person name="Yang T.C."/>
            <person name="Huo Q.B."/>
            <person name="Li W."/>
            <person name="Chen H.Y."/>
            <person name="Chen S.E."/>
            <person name="Zhou L.G."/>
            <person name="Ni X.B."/>
            <person name="Tian J.H."/>
            <person name="Sheng Y."/>
            <person name="Liu T."/>
            <person name="Pan Y.S."/>
            <person name="Xia L.Y."/>
            <person name="Li J."/>
            <person name="Zhao F."/>
            <person name="Cao W.C."/>
        </authorList>
    </citation>
    <scope>NUCLEOTIDE SEQUENCE</scope>
    <source>
        <strain evidence="2">Rmic-2018</strain>
    </source>
</reference>
<feature type="compositionally biased region" description="Low complexity" evidence="1">
    <location>
        <begin position="33"/>
        <end position="45"/>
    </location>
</feature>
<dbReference type="PANTHER" id="PTHR31796">
    <property type="entry name" value="SUZ DOMAIN-CONTAINING PROTEIN 1"/>
    <property type="match status" value="1"/>
</dbReference>
<dbReference type="InterPro" id="IPR039228">
    <property type="entry name" value="SZRD1"/>
</dbReference>
<protein>
    <submittedName>
        <fullName evidence="2">Uncharacterized protein</fullName>
    </submittedName>
</protein>
<feature type="region of interest" description="Disordered" evidence="1">
    <location>
        <begin position="184"/>
        <end position="205"/>
    </location>
</feature>
<reference evidence="2" key="2">
    <citation type="submission" date="2021-09" db="EMBL/GenBank/DDBJ databases">
        <authorList>
            <person name="Jia N."/>
            <person name="Wang J."/>
            <person name="Shi W."/>
            <person name="Du L."/>
            <person name="Sun Y."/>
            <person name="Zhan W."/>
            <person name="Jiang J."/>
            <person name="Wang Q."/>
            <person name="Zhang B."/>
            <person name="Ji P."/>
            <person name="Sakyi L.B."/>
            <person name="Cui X."/>
            <person name="Yuan T."/>
            <person name="Jiang B."/>
            <person name="Yang W."/>
            <person name="Lam T.T.-Y."/>
            <person name="Chang Q."/>
            <person name="Ding S."/>
            <person name="Wang X."/>
            <person name="Zhu J."/>
            <person name="Ruan X."/>
            <person name="Zhao L."/>
            <person name="Wei J."/>
            <person name="Que T."/>
            <person name="Du C."/>
            <person name="Cheng J."/>
            <person name="Dai P."/>
            <person name="Han X."/>
            <person name="Huang E."/>
            <person name="Gao Y."/>
            <person name="Liu J."/>
            <person name="Shao H."/>
            <person name="Ye R."/>
            <person name="Li L."/>
            <person name="Wei W."/>
            <person name="Wang X."/>
            <person name="Wang C."/>
            <person name="Huo Q."/>
            <person name="Li W."/>
            <person name="Guo W."/>
            <person name="Chen H."/>
            <person name="Chen S."/>
            <person name="Zhou L."/>
            <person name="Zhou L."/>
            <person name="Ni X."/>
            <person name="Tian J."/>
            <person name="Zhou Y."/>
            <person name="Sheng Y."/>
            <person name="Liu T."/>
            <person name="Pan Y."/>
            <person name="Xia L."/>
            <person name="Li J."/>
            <person name="Zhao F."/>
            <person name="Cao W."/>
        </authorList>
    </citation>
    <scope>NUCLEOTIDE SEQUENCE</scope>
    <source>
        <strain evidence="2">Rmic-2018</strain>
        <tissue evidence="2">Larvae</tissue>
    </source>
</reference>
<evidence type="ECO:0000313" key="3">
    <source>
        <dbReference type="Proteomes" id="UP000821866"/>
    </source>
</evidence>
<keyword evidence="3" id="KW-1185">Reference proteome</keyword>
<dbReference type="VEuPathDB" id="VectorBase:LOC119175474"/>
<gene>
    <name evidence="2" type="ORF">HPB51_021199</name>
</gene>
<accession>A0A9J6F602</accession>
<dbReference type="AlphaFoldDB" id="A0A9J6F602"/>
<evidence type="ECO:0000256" key="1">
    <source>
        <dbReference type="SAM" id="MobiDB-lite"/>
    </source>
</evidence>
<sequence>MADDISEDICDDWEDMVENGVLEKKLERLKVKTNSANSNNANPPSSGGGEVAVMPRVLLEDSVRTQYTPAVKILKRPPDASRSGWQCERHGSREVAHPATRQELTAAGSRVRRGEAADTGLGSQRRRRPEGQVIRCKCLKPRGDRPTASPYSATSWPRSGIQWLPAATEVAPALDAAALDSTPRVTLAPHPPITDSPTSCVLHTS</sequence>
<comment type="caution">
    <text evidence="2">The sequence shown here is derived from an EMBL/GenBank/DDBJ whole genome shotgun (WGS) entry which is preliminary data.</text>
</comment>
<feature type="region of interest" description="Disordered" evidence="1">
    <location>
        <begin position="77"/>
        <end position="130"/>
    </location>
</feature>
<proteinExistence type="predicted"/>
<dbReference type="Proteomes" id="UP000821866">
    <property type="component" value="Chromosome 1"/>
</dbReference>